<keyword evidence="5 6" id="KW-0472">Membrane</keyword>
<evidence type="ECO:0000256" key="6">
    <source>
        <dbReference type="SAM" id="Phobius"/>
    </source>
</evidence>
<feature type="transmembrane region" description="Helical" evidence="6">
    <location>
        <begin position="112"/>
        <end position="139"/>
    </location>
</feature>
<evidence type="ECO:0000313" key="8">
    <source>
        <dbReference type="Proteomes" id="UP001168528"/>
    </source>
</evidence>
<dbReference type="EMBL" id="JAUKPO010000003">
    <property type="protein sequence ID" value="MDO1446087.1"/>
    <property type="molecule type" value="Genomic_DNA"/>
</dbReference>
<comment type="caution">
    <text evidence="7">The sequence shown here is derived from an EMBL/GenBank/DDBJ whole genome shotgun (WGS) entry which is preliminary data.</text>
</comment>
<proteinExistence type="predicted"/>
<dbReference type="InterPro" id="IPR044878">
    <property type="entry name" value="UbiA_sf"/>
</dbReference>
<evidence type="ECO:0000256" key="1">
    <source>
        <dbReference type="ARBA" id="ARBA00004141"/>
    </source>
</evidence>
<feature type="transmembrane region" description="Helical" evidence="6">
    <location>
        <begin position="233"/>
        <end position="253"/>
    </location>
</feature>
<keyword evidence="8" id="KW-1185">Reference proteome</keyword>
<dbReference type="PANTHER" id="PTHR42723">
    <property type="entry name" value="CHLOROPHYLL SYNTHASE"/>
    <property type="match status" value="1"/>
</dbReference>
<feature type="transmembrane region" description="Helical" evidence="6">
    <location>
        <begin position="208"/>
        <end position="227"/>
    </location>
</feature>
<sequence>MKAYLQLMRPANIITAIADIMAGFAVAVQSGITLDVERKGLDLTKIAYTYGIQASADYRDLLLLAFSTIGLYGGGVVFNDVFDAGLDAIERPERPIPSGRATLTGAISLGSILLLIGIAAAFVVSVTSGTIAIAIAILALSYNKFGKHHAILGPINMGACRGGNLLLGVSATFGAVEQYWFIAFIPIIYIAAITTISRGEVHGGNSGALYLAFALYTIVIGSIIILTTQSKTTFWQVVPFLILFAFLIFPPLYKASQDRKPQNIGKAVKAGIIALIVMDAALAAGFAGWVYALFILALLPVSRFLARTFAVT</sequence>
<dbReference type="CDD" id="cd13964">
    <property type="entry name" value="PT_UbiA_1"/>
    <property type="match status" value="1"/>
</dbReference>
<evidence type="ECO:0000256" key="2">
    <source>
        <dbReference type="ARBA" id="ARBA00022475"/>
    </source>
</evidence>
<dbReference type="RefSeq" id="WP_302036889.1">
    <property type="nucleotide sequence ID" value="NZ_JAUKPO010000003.1"/>
</dbReference>
<evidence type="ECO:0000256" key="3">
    <source>
        <dbReference type="ARBA" id="ARBA00022692"/>
    </source>
</evidence>
<accession>A0ABT8R1X2</accession>
<dbReference type="Pfam" id="PF01040">
    <property type="entry name" value="UbiA"/>
    <property type="match status" value="1"/>
</dbReference>
<dbReference type="NCBIfam" id="NF035940">
    <property type="entry name" value="prenyl_rel_EboC"/>
    <property type="match status" value="1"/>
</dbReference>
<reference evidence="7" key="1">
    <citation type="submission" date="2023-07" db="EMBL/GenBank/DDBJ databases">
        <title>The genome sequence of Rhodocytophaga aerolata KACC 12507.</title>
        <authorList>
            <person name="Zhang X."/>
        </authorList>
    </citation>
    <scope>NUCLEOTIDE SEQUENCE</scope>
    <source>
        <strain evidence="7">KACC 12507</strain>
    </source>
</reference>
<evidence type="ECO:0000256" key="5">
    <source>
        <dbReference type="ARBA" id="ARBA00023136"/>
    </source>
</evidence>
<comment type="subcellular location">
    <subcellularLocation>
        <location evidence="1">Membrane</location>
        <topology evidence="1">Multi-pass membrane protein</topology>
    </subcellularLocation>
</comment>
<feature type="transmembrane region" description="Helical" evidence="6">
    <location>
        <begin position="179"/>
        <end position="196"/>
    </location>
</feature>
<organism evidence="7 8">
    <name type="scientific">Rhodocytophaga aerolata</name>
    <dbReference type="NCBI Taxonomy" id="455078"/>
    <lineage>
        <taxon>Bacteria</taxon>
        <taxon>Pseudomonadati</taxon>
        <taxon>Bacteroidota</taxon>
        <taxon>Cytophagia</taxon>
        <taxon>Cytophagales</taxon>
        <taxon>Rhodocytophagaceae</taxon>
        <taxon>Rhodocytophaga</taxon>
    </lineage>
</organism>
<keyword evidence="2" id="KW-1003">Cell membrane</keyword>
<dbReference type="Gene3D" id="1.10.357.140">
    <property type="entry name" value="UbiA prenyltransferase"/>
    <property type="match status" value="1"/>
</dbReference>
<name>A0ABT8R1X2_9BACT</name>
<gene>
    <name evidence="7" type="primary">eboC</name>
    <name evidence="7" type="ORF">Q0590_07485</name>
</gene>
<dbReference type="Proteomes" id="UP001168528">
    <property type="component" value="Unassembled WGS sequence"/>
</dbReference>
<evidence type="ECO:0000256" key="4">
    <source>
        <dbReference type="ARBA" id="ARBA00022989"/>
    </source>
</evidence>
<keyword evidence="3 6" id="KW-0812">Transmembrane</keyword>
<feature type="transmembrane region" description="Helical" evidence="6">
    <location>
        <begin position="12"/>
        <end position="32"/>
    </location>
</feature>
<feature type="transmembrane region" description="Helical" evidence="6">
    <location>
        <begin position="273"/>
        <end position="299"/>
    </location>
</feature>
<protein>
    <submittedName>
        <fullName evidence="7">UbiA-like protein EboC</fullName>
    </submittedName>
</protein>
<dbReference type="InterPro" id="IPR050475">
    <property type="entry name" value="Prenyltransferase_related"/>
</dbReference>
<keyword evidence="4 6" id="KW-1133">Transmembrane helix</keyword>
<dbReference type="InterPro" id="IPR000537">
    <property type="entry name" value="UbiA_prenyltransferase"/>
</dbReference>
<evidence type="ECO:0000313" key="7">
    <source>
        <dbReference type="EMBL" id="MDO1446087.1"/>
    </source>
</evidence>
<dbReference type="PANTHER" id="PTHR42723:SF1">
    <property type="entry name" value="CHLOROPHYLL SYNTHASE, CHLOROPLASTIC"/>
    <property type="match status" value="1"/>
</dbReference>